<dbReference type="Gene3D" id="3.50.50.60">
    <property type="entry name" value="FAD/NAD(P)-binding domain"/>
    <property type="match status" value="2"/>
</dbReference>
<dbReference type="Proteomes" id="UP001622690">
    <property type="component" value="Chromosome"/>
</dbReference>
<organism evidence="10 11">
    <name type="scientific">Streptomyces nigra</name>
    <dbReference type="NCBI Taxonomy" id="1827580"/>
    <lineage>
        <taxon>Bacteria</taxon>
        <taxon>Bacillati</taxon>
        <taxon>Actinomycetota</taxon>
        <taxon>Actinomycetes</taxon>
        <taxon>Kitasatosporales</taxon>
        <taxon>Streptomycetaceae</taxon>
        <taxon>Streptomyces</taxon>
    </lineage>
</organism>
<proteinExistence type="inferred from homology"/>
<dbReference type="PROSITE" id="PS00573">
    <property type="entry name" value="PYRIDINE_REDOX_2"/>
    <property type="match status" value="1"/>
</dbReference>
<evidence type="ECO:0000259" key="9">
    <source>
        <dbReference type="Pfam" id="PF07992"/>
    </source>
</evidence>
<dbReference type="InterPro" id="IPR036188">
    <property type="entry name" value="FAD/NAD-bd_sf"/>
</dbReference>
<dbReference type="NCBIfam" id="TIGR01292">
    <property type="entry name" value="TRX_reduct"/>
    <property type="match status" value="1"/>
</dbReference>
<dbReference type="Pfam" id="PF07992">
    <property type="entry name" value="Pyr_redox_2"/>
    <property type="match status" value="1"/>
</dbReference>
<accession>A0ABZ1J4D3</accession>
<evidence type="ECO:0000313" key="11">
    <source>
        <dbReference type="Proteomes" id="UP001622690"/>
    </source>
</evidence>
<keyword evidence="4" id="KW-1015">Disulfide bond</keyword>
<comment type="subunit">
    <text evidence="7">Homodimer.</text>
</comment>
<reference evidence="10 11" key="1">
    <citation type="submission" date="2022-10" db="EMBL/GenBank/DDBJ databases">
        <title>The complete genomes of actinobacterial strains from the NBC collection.</title>
        <authorList>
            <person name="Joergensen T.S."/>
            <person name="Alvarez Arevalo M."/>
            <person name="Sterndorff E.B."/>
            <person name="Faurdal D."/>
            <person name="Vuksanovic O."/>
            <person name="Mourched A.-S."/>
            <person name="Charusanti P."/>
            <person name="Shaw S."/>
            <person name="Blin K."/>
            <person name="Weber T."/>
        </authorList>
    </citation>
    <scope>NUCLEOTIDE SEQUENCE [LARGE SCALE GENOMIC DNA]</scope>
    <source>
        <strain evidence="10 11">NBC_00206</strain>
    </source>
</reference>
<evidence type="ECO:0000256" key="1">
    <source>
        <dbReference type="ARBA" id="ARBA00022630"/>
    </source>
</evidence>
<evidence type="ECO:0000256" key="8">
    <source>
        <dbReference type="RuleBase" id="RU003881"/>
    </source>
</evidence>
<dbReference type="InterPro" id="IPR008255">
    <property type="entry name" value="Pyr_nucl-diS_OxRdtase_2_AS"/>
</dbReference>
<evidence type="ECO:0000256" key="4">
    <source>
        <dbReference type="ARBA" id="ARBA00023157"/>
    </source>
</evidence>
<dbReference type="PRINTS" id="PR00368">
    <property type="entry name" value="FADPNR"/>
</dbReference>
<evidence type="ECO:0000256" key="2">
    <source>
        <dbReference type="ARBA" id="ARBA00022827"/>
    </source>
</evidence>
<name>A0ABZ1J4D3_9ACTN</name>
<gene>
    <name evidence="10" type="primary">trxB</name>
    <name evidence="10" type="ORF">OHU27_34915</name>
</gene>
<comment type="catalytic activity">
    <reaction evidence="6 7">
        <text>[thioredoxin]-dithiol + NADP(+) = [thioredoxin]-disulfide + NADPH + H(+)</text>
        <dbReference type="Rhea" id="RHEA:20345"/>
        <dbReference type="Rhea" id="RHEA-COMP:10698"/>
        <dbReference type="Rhea" id="RHEA-COMP:10700"/>
        <dbReference type="ChEBI" id="CHEBI:15378"/>
        <dbReference type="ChEBI" id="CHEBI:29950"/>
        <dbReference type="ChEBI" id="CHEBI:50058"/>
        <dbReference type="ChEBI" id="CHEBI:57783"/>
        <dbReference type="ChEBI" id="CHEBI:58349"/>
        <dbReference type="EC" id="1.8.1.9"/>
    </reaction>
</comment>
<keyword evidence="1 7" id="KW-0285">Flavoprotein</keyword>
<dbReference type="EMBL" id="CP108125">
    <property type="protein sequence ID" value="WTO87356.1"/>
    <property type="molecule type" value="Genomic_DNA"/>
</dbReference>
<sequence length="393" mass="42463">MCMVEWSAARAVCAMWRIRCFAGVTGGRFGCRRVLGGIPAFVRNGRLPAALVAVLELDQVINVRDTVQEVTIIGSGPAGYTAAIYAARAQLRPTLFEGSVAAGGALMNTTDVENYPGFPDAVLGPDLMTRMRAQAEQFGARLIADDVVEARLENEVKEVVDSAGGTHRSRAVILAMGSHYRELGLPNEKRLSGRGVSWCATCDGFFFRDQDVVVVGGGDSAMEEATFLTRFVRSVTVVHRRDTLRASKIMQERAGRNEKIRFLWNREVMDVLGKEKVSGLRVRDVNNDEETDLPASGVFVAIGLDPRVDLVKGRIALDHAGYIAVEGHSTRTNLDGVFACGDVVDHEYRQAVTAAGTGCAAALDAERYLAALDDCFTGEEARLEATVVAGLVH</sequence>
<dbReference type="RefSeq" id="WP_406261724.1">
    <property type="nucleotide sequence ID" value="NZ_CP108125.1"/>
</dbReference>
<evidence type="ECO:0000256" key="5">
    <source>
        <dbReference type="ARBA" id="ARBA00023284"/>
    </source>
</evidence>
<dbReference type="GO" id="GO:0004791">
    <property type="term" value="F:thioredoxin-disulfide reductase (NADPH) activity"/>
    <property type="evidence" value="ECO:0007669"/>
    <property type="project" value="UniProtKB-EC"/>
</dbReference>
<dbReference type="InterPro" id="IPR023753">
    <property type="entry name" value="FAD/NAD-binding_dom"/>
</dbReference>
<comment type="cofactor">
    <cofactor evidence="8">
        <name>FAD</name>
        <dbReference type="ChEBI" id="CHEBI:57692"/>
    </cofactor>
    <text evidence="8">Binds 1 FAD per subunit.</text>
</comment>
<dbReference type="InterPro" id="IPR005982">
    <property type="entry name" value="Thioredox_Rdtase"/>
</dbReference>
<keyword evidence="3 7" id="KW-0560">Oxidoreductase</keyword>
<keyword evidence="8" id="KW-0521">NADP</keyword>
<evidence type="ECO:0000256" key="3">
    <source>
        <dbReference type="ARBA" id="ARBA00023002"/>
    </source>
</evidence>
<dbReference type="InterPro" id="IPR050097">
    <property type="entry name" value="Ferredoxin-NADP_redctase_2"/>
</dbReference>
<evidence type="ECO:0000256" key="6">
    <source>
        <dbReference type="ARBA" id="ARBA00048132"/>
    </source>
</evidence>
<dbReference type="PRINTS" id="PR00469">
    <property type="entry name" value="PNDRDTASEII"/>
</dbReference>
<dbReference type="SUPFAM" id="SSF51905">
    <property type="entry name" value="FAD/NAD(P)-binding domain"/>
    <property type="match status" value="1"/>
</dbReference>
<comment type="similarity">
    <text evidence="7">Belongs to the class-II pyridine nucleotide-disulfide oxidoreductase family.</text>
</comment>
<evidence type="ECO:0000313" key="10">
    <source>
        <dbReference type="EMBL" id="WTO87356.1"/>
    </source>
</evidence>
<protein>
    <recommendedName>
        <fullName evidence="7">Thioredoxin reductase</fullName>
        <ecNumber evidence="7">1.8.1.9</ecNumber>
    </recommendedName>
</protein>
<feature type="domain" description="FAD/NAD(P)-binding" evidence="9">
    <location>
        <begin position="69"/>
        <end position="358"/>
    </location>
</feature>
<keyword evidence="5 7" id="KW-0676">Redox-active center</keyword>
<keyword evidence="2 7" id="KW-0274">FAD</keyword>
<dbReference type="EC" id="1.8.1.9" evidence="7"/>
<dbReference type="PANTHER" id="PTHR48105">
    <property type="entry name" value="THIOREDOXIN REDUCTASE 1-RELATED-RELATED"/>
    <property type="match status" value="1"/>
</dbReference>
<evidence type="ECO:0000256" key="7">
    <source>
        <dbReference type="RuleBase" id="RU003880"/>
    </source>
</evidence>
<keyword evidence="11" id="KW-1185">Reference proteome</keyword>